<evidence type="ECO:0000313" key="9">
    <source>
        <dbReference type="Proteomes" id="UP000016923"/>
    </source>
</evidence>
<feature type="region of interest" description="Disordered" evidence="6">
    <location>
        <begin position="577"/>
        <end position="601"/>
    </location>
</feature>
<accession>S3C8P7</accession>
<feature type="compositionally biased region" description="Polar residues" evidence="6">
    <location>
        <begin position="194"/>
        <end position="212"/>
    </location>
</feature>
<feature type="compositionally biased region" description="Low complexity" evidence="6">
    <location>
        <begin position="97"/>
        <end position="107"/>
    </location>
</feature>
<keyword evidence="9" id="KW-1185">Reference proteome</keyword>
<dbReference type="HOGENOM" id="CLU_014492_1_0_1"/>
<evidence type="ECO:0000256" key="4">
    <source>
        <dbReference type="ARBA" id="ARBA00023038"/>
    </source>
</evidence>
<feature type="compositionally biased region" description="Polar residues" evidence="6">
    <location>
        <begin position="310"/>
        <end position="344"/>
    </location>
</feature>
<dbReference type="STRING" id="1262450.S3C8P7"/>
<dbReference type="InterPro" id="IPR001781">
    <property type="entry name" value="Znf_LIM"/>
</dbReference>
<evidence type="ECO:0000259" key="7">
    <source>
        <dbReference type="PROSITE" id="PS50023"/>
    </source>
</evidence>
<name>S3C8P7_OPHP1</name>
<dbReference type="GO" id="GO:0003712">
    <property type="term" value="F:transcription coregulator activity"/>
    <property type="evidence" value="ECO:0007669"/>
    <property type="project" value="TreeGrafter"/>
</dbReference>
<dbReference type="EMBL" id="KE148149">
    <property type="protein sequence ID" value="EPE08316.1"/>
    <property type="molecule type" value="Genomic_DNA"/>
</dbReference>
<dbReference type="SUPFAM" id="SSF57716">
    <property type="entry name" value="Glucocorticoid receptor-like (DNA-binding domain)"/>
    <property type="match status" value="1"/>
</dbReference>
<dbReference type="Pfam" id="PF00412">
    <property type="entry name" value="LIM"/>
    <property type="match status" value="1"/>
</dbReference>
<protein>
    <submittedName>
        <fullName evidence="8">Lim domain-containing protein</fullName>
    </submittedName>
</protein>
<feature type="region of interest" description="Disordered" evidence="6">
    <location>
        <begin position="1"/>
        <end position="482"/>
    </location>
</feature>
<feature type="compositionally biased region" description="Low complexity" evidence="6">
    <location>
        <begin position="26"/>
        <end position="36"/>
    </location>
</feature>
<dbReference type="FunFam" id="2.10.110.10:FF:000105">
    <property type="entry name" value="Similar to LIM domain-containing protein"/>
    <property type="match status" value="1"/>
</dbReference>
<evidence type="ECO:0000313" key="8">
    <source>
        <dbReference type="EMBL" id="EPE08316.1"/>
    </source>
</evidence>
<dbReference type="PROSITE" id="PS00478">
    <property type="entry name" value="LIM_DOMAIN_1"/>
    <property type="match status" value="1"/>
</dbReference>
<dbReference type="GO" id="GO:0046872">
    <property type="term" value="F:metal ion binding"/>
    <property type="evidence" value="ECO:0007669"/>
    <property type="project" value="UniProtKB-KW"/>
</dbReference>
<evidence type="ECO:0000256" key="2">
    <source>
        <dbReference type="ARBA" id="ARBA00022737"/>
    </source>
</evidence>
<evidence type="ECO:0000256" key="3">
    <source>
        <dbReference type="ARBA" id="ARBA00022833"/>
    </source>
</evidence>
<evidence type="ECO:0000256" key="1">
    <source>
        <dbReference type="ARBA" id="ARBA00022723"/>
    </source>
</evidence>
<keyword evidence="3 5" id="KW-0862">Zinc</keyword>
<dbReference type="CDD" id="cd09397">
    <property type="entry name" value="LIM1_UF1"/>
    <property type="match status" value="1"/>
</dbReference>
<feature type="domain" description="LIM zinc-binding" evidence="7">
    <location>
        <begin position="482"/>
        <end position="545"/>
    </location>
</feature>
<dbReference type="GO" id="GO:0030695">
    <property type="term" value="F:GTPase regulator activity"/>
    <property type="evidence" value="ECO:0007669"/>
    <property type="project" value="UniProtKB-ARBA"/>
</dbReference>
<feature type="compositionally biased region" description="Low complexity" evidence="6">
    <location>
        <begin position="273"/>
        <end position="309"/>
    </location>
</feature>
<reference evidence="8 9" key="1">
    <citation type="journal article" date="2013" name="BMC Genomics">
        <title>The genome and transcriptome of the pine saprophyte Ophiostoma piceae, and a comparison with the bark beetle-associated pine pathogen Grosmannia clavigera.</title>
        <authorList>
            <person name="Haridas S."/>
            <person name="Wang Y."/>
            <person name="Lim L."/>
            <person name="Massoumi Alamouti S."/>
            <person name="Jackman S."/>
            <person name="Docking R."/>
            <person name="Robertson G."/>
            <person name="Birol I."/>
            <person name="Bohlmann J."/>
            <person name="Breuil C."/>
        </authorList>
    </citation>
    <scope>NUCLEOTIDE SEQUENCE [LARGE SCALE GENOMIC DNA]</scope>
    <source>
        <strain evidence="8 9">UAMH 11346</strain>
    </source>
</reference>
<evidence type="ECO:0000256" key="5">
    <source>
        <dbReference type="PROSITE-ProRule" id="PRU00125"/>
    </source>
</evidence>
<dbReference type="Proteomes" id="UP000016923">
    <property type="component" value="Unassembled WGS sequence"/>
</dbReference>
<keyword evidence="4 5" id="KW-0440">LIM domain</keyword>
<feature type="compositionally biased region" description="Polar residues" evidence="6">
    <location>
        <begin position="120"/>
        <end position="129"/>
    </location>
</feature>
<sequence length="601" mass="64717">MSISIQDNTNRTDRSYHRPGQLTPVSNSSSGSQSVSPKTPVGTSSGRVGMGNVPSNDNAGEYFEPTIAGEYDSPSQRRPGGYGGLGPVDEPDSFAPNNGNSNYNNNYAPMGSPMKPAGNSLLQRMNTITPGPFDVNRRPSNALARQERAERDEEFEAPSFGRAGTFPRLNSQTTEPPSRAPSAPGLRPEHRRQPSNISSSDSNDGFYRSSTARMGPDTSRAPPPRTSLLRPRTAGRDGSGSSSGSVPQINLADEFGIGNPYHSPHDSMSSTVSSLSRPSIPFSSSQSSFSSAFSASSFSTSSSINSLNQVNQDKSSQFNQAPPARKNSNNADFDSLLNDLQSMKTTDRGMPSPQMQQSPTMGSGFAGFDRRPSQDPSQMRRPSQDPPQRRPSQDPSQYPSQDRRPSQNDRARVGGYGGLGSNNNDYSSSYDNKPYDNGSSNNSYGRVSPERNLQSRGRDDMDTSYARTRTPAPAAAPPPSRGNCKACGDLITGKSVSSADGRLTGRYHKACFVCTTCSEPFTSAEFYVHNDMPYCERHYHEVNGSLCGTCNNGIEGHMGMSSGMGNGPLAPPRQYGLPSGNRLGPGPRPRMEKRMTRLGMM</sequence>
<keyword evidence="1 5" id="KW-0479">Metal-binding</keyword>
<dbReference type="PANTHER" id="PTHR24205">
    <property type="entry name" value="FOUR AND A HALF LIM DOMAINS PROTEIN"/>
    <property type="match status" value="1"/>
</dbReference>
<keyword evidence="2" id="KW-0677">Repeat</keyword>
<dbReference type="PROSITE" id="PS50023">
    <property type="entry name" value="LIM_DOMAIN_2"/>
    <property type="match status" value="1"/>
</dbReference>
<feature type="compositionally biased region" description="Basic and acidic residues" evidence="6">
    <location>
        <begin position="401"/>
        <end position="412"/>
    </location>
</feature>
<evidence type="ECO:0000256" key="6">
    <source>
        <dbReference type="SAM" id="MobiDB-lite"/>
    </source>
</evidence>
<feature type="compositionally biased region" description="Low complexity" evidence="6">
    <location>
        <begin position="421"/>
        <end position="437"/>
    </location>
</feature>
<dbReference type="VEuPathDB" id="FungiDB:F503_01099"/>
<organism evidence="8 9">
    <name type="scientific">Ophiostoma piceae (strain UAMH 11346)</name>
    <name type="common">Sap stain fungus</name>
    <dbReference type="NCBI Taxonomy" id="1262450"/>
    <lineage>
        <taxon>Eukaryota</taxon>
        <taxon>Fungi</taxon>
        <taxon>Dikarya</taxon>
        <taxon>Ascomycota</taxon>
        <taxon>Pezizomycotina</taxon>
        <taxon>Sordariomycetes</taxon>
        <taxon>Sordariomycetidae</taxon>
        <taxon>Ophiostomatales</taxon>
        <taxon>Ophiostomataceae</taxon>
        <taxon>Ophiostoma</taxon>
    </lineage>
</organism>
<dbReference type="SMART" id="SM00132">
    <property type="entry name" value="LIM"/>
    <property type="match status" value="1"/>
</dbReference>
<dbReference type="eggNOG" id="KOG1703">
    <property type="taxonomic scope" value="Eukaryota"/>
</dbReference>
<dbReference type="OrthoDB" id="1112565at2759"/>
<dbReference type="Gene3D" id="2.10.110.10">
    <property type="entry name" value="Cysteine Rich Protein"/>
    <property type="match status" value="1"/>
</dbReference>
<dbReference type="GO" id="GO:0005634">
    <property type="term" value="C:nucleus"/>
    <property type="evidence" value="ECO:0007669"/>
    <property type="project" value="TreeGrafter"/>
</dbReference>
<proteinExistence type="predicted"/>
<feature type="compositionally biased region" description="Polar residues" evidence="6">
    <location>
        <begin position="438"/>
        <end position="455"/>
    </location>
</feature>
<dbReference type="PANTHER" id="PTHR24205:SF16">
    <property type="entry name" value="GH01042P-RELATED"/>
    <property type="match status" value="1"/>
</dbReference>
<gene>
    <name evidence="8" type="ORF">F503_01099</name>
</gene>
<dbReference type="AlphaFoldDB" id="S3C8P7"/>